<dbReference type="EMBL" id="JARJCW010000051">
    <property type="protein sequence ID" value="KAJ7203304.1"/>
    <property type="molecule type" value="Genomic_DNA"/>
</dbReference>
<feature type="region of interest" description="Disordered" evidence="1">
    <location>
        <begin position="64"/>
        <end position="130"/>
    </location>
</feature>
<proteinExistence type="predicted"/>
<feature type="region of interest" description="Disordered" evidence="1">
    <location>
        <begin position="149"/>
        <end position="181"/>
    </location>
</feature>
<dbReference type="AlphaFoldDB" id="A0AAD6V9C0"/>
<accession>A0AAD6V9C0</accession>
<dbReference type="Proteomes" id="UP001219525">
    <property type="component" value="Unassembled WGS sequence"/>
</dbReference>
<sequence>MDQQCKVMDQQCKVMAFGLLVVAVETSIAYKNSPLAQVYACSRAQAVGSRSWATCVQTGNRKQVAGSGDWAASRGQGTRASSGKGATVTGSGELAAAGSGRRAASGGQWATERTESKAAGIRVRRRTGKRAVGLGRHGQRTACGRQWVTGSSRRQAANRGMGHGQHATGRKADGGRGKRAADDRWRLGTTVDRWRARWGSRTGTSLEANCNGCRHGGYMEGENKSRLIPIKKRVLLLTAERTLMPL</sequence>
<comment type="caution">
    <text evidence="2">The sequence shown here is derived from an EMBL/GenBank/DDBJ whole genome shotgun (WGS) entry which is preliminary data.</text>
</comment>
<reference evidence="2" key="1">
    <citation type="submission" date="2023-03" db="EMBL/GenBank/DDBJ databases">
        <title>Massive genome expansion in bonnet fungi (Mycena s.s.) driven by repeated elements and novel gene families across ecological guilds.</title>
        <authorList>
            <consortium name="Lawrence Berkeley National Laboratory"/>
            <person name="Harder C.B."/>
            <person name="Miyauchi S."/>
            <person name="Viragh M."/>
            <person name="Kuo A."/>
            <person name="Thoen E."/>
            <person name="Andreopoulos B."/>
            <person name="Lu D."/>
            <person name="Skrede I."/>
            <person name="Drula E."/>
            <person name="Henrissat B."/>
            <person name="Morin E."/>
            <person name="Kohler A."/>
            <person name="Barry K."/>
            <person name="LaButti K."/>
            <person name="Morin E."/>
            <person name="Salamov A."/>
            <person name="Lipzen A."/>
            <person name="Mereny Z."/>
            <person name="Hegedus B."/>
            <person name="Baldrian P."/>
            <person name="Stursova M."/>
            <person name="Weitz H."/>
            <person name="Taylor A."/>
            <person name="Grigoriev I.V."/>
            <person name="Nagy L.G."/>
            <person name="Martin F."/>
            <person name="Kauserud H."/>
        </authorList>
    </citation>
    <scope>NUCLEOTIDE SEQUENCE</scope>
    <source>
        <strain evidence="2">9144</strain>
    </source>
</reference>
<organism evidence="2 3">
    <name type="scientific">Mycena pura</name>
    <dbReference type="NCBI Taxonomy" id="153505"/>
    <lineage>
        <taxon>Eukaryota</taxon>
        <taxon>Fungi</taxon>
        <taxon>Dikarya</taxon>
        <taxon>Basidiomycota</taxon>
        <taxon>Agaricomycotina</taxon>
        <taxon>Agaricomycetes</taxon>
        <taxon>Agaricomycetidae</taxon>
        <taxon>Agaricales</taxon>
        <taxon>Marasmiineae</taxon>
        <taxon>Mycenaceae</taxon>
        <taxon>Mycena</taxon>
    </lineage>
</organism>
<feature type="compositionally biased region" description="Low complexity" evidence="1">
    <location>
        <begin position="90"/>
        <end position="107"/>
    </location>
</feature>
<name>A0AAD6V9C0_9AGAR</name>
<evidence type="ECO:0000313" key="3">
    <source>
        <dbReference type="Proteomes" id="UP001219525"/>
    </source>
</evidence>
<feature type="compositionally biased region" description="Basic and acidic residues" evidence="1">
    <location>
        <begin position="170"/>
        <end position="181"/>
    </location>
</feature>
<evidence type="ECO:0000256" key="1">
    <source>
        <dbReference type="SAM" id="MobiDB-lite"/>
    </source>
</evidence>
<keyword evidence="3" id="KW-1185">Reference proteome</keyword>
<gene>
    <name evidence="2" type="ORF">GGX14DRAFT_398884</name>
</gene>
<protein>
    <submittedName>
        <fullName evidence="2">Uncharacterized protein</fullName>
    </submittedName>
</protein>
<evidence type="ECO:0000313" key="2">
    <source>
        <dbReference type="EMBL" id="KAJ7203304.1"/>
    </source>
</evidence>